<comment type="catalytic activity">
    <reaction evidence="3">
        <text>3',5'-cyclic UMP + H2O = UMP + H(+)</text>
        <dbReference type="Rhea" id="RHEA:70575"/>
        <dbReference type="ChEBI" id="CHEBI:15377"/>
        <dbReference type="ChEBI" id="CHEBI:15378"/>
        <dbReference type="ChEBI" id="CHEBI:57865"/>
        <dbReference type="ChEBI" id="CHEBI:184387"/>
    </reaction>
    <physiologicalReaction direction="left-to-right" evidence="3">
        <dbReference type="Rhea" id="RHEA:70576"/>
    </physiologicalReaction>
</comment>
<gene>
    <name evidence="5" type="ORF">O9H85_02570</name>
</gene>
<evidence type="ECO:0000313" key="6">
    <source>
        <dbReference type="Proteomes" id="UP001527882"/>
    </source>
</evidence>
<accession>A0ABT4Q3C6</accession>
<dbReference type="PANTHER" id="PTHR42663">
    <property type="entry name" value="HYDROLASE C777.06C-RELATED-RELATED"/>
    <property type="match status" value="1"/>
</dbReference>
<comment type="catalytic activity">
    <reaction evidence="1">
        <text>3',5'-cyclic CMP + H2O = CMP + H(+)</text>
        <dbReference type="Rhea" id="RHEA:72675"/>
        <dbReference type="ChEBI" id="CHEBI:15377"/>
        <dbReference type="ChEBI" id="CHEBI:15378"/>
        <dbReference type="ChEBI" id="CHEBI:58003"/>
        <dbReference type="ChEBI" id="CHEBI:60377"/>
    </reaction>
    <physiologicalReaction direction="left-to-right" evidence="1">
        <dbReference type="Rhea" id="RHEA:72676"/>
    </physiologicalReaction>
</comment>
<evidence type="ECO:0000313" key="5">
    <source>
        <dbReference type="EMBL" id="MCZ8511337.1"/>
    </source>
</evidence>
<dbReference type="RefSeq" id="WP_269879696.1">
    <property type="nucleotide sequence ID" value="NZ_JAQAGZ010000001.1"/>
</dbReference>
<name>A0ABT4Q3C6_9BACL</name>
<dbReference type="Proteomes" id="UP001527882">
    <property type="component" value="Unassembled WGS sequence"/>
</dbReference>
<dbReference type="InterPro" id="IPR036866">
    <property type="entry name" value="RibonucZ/Hydroxyglut_hydro"/>
</dbReference>
<proteinExistence type="predicted"/>
<evidence type="ECO:0000259" key="4">
    <source>
        <dbReference type="SMART" id="SM00849"/>
    </source>
</evidence>
<dbReference type="SMART" id="SM00849">
    <property type="entry name" value="Lactamase_B"/>
    <property type="match status" value="1"/>
</dbReference>
<organism evidence="5 6">
    <name type="scientific">Paenibacillus gyeongsangnamensis</name>
    <dbReference type="NCBI Taxonomy" id="3388067"/>
    <lineage>
        <taxon>Bacteria</taxon>
        <taxon>Bacillati</taxon>
        <taxon>Bacillota</taxon>
        <taxon>Bacilli</taxon>
        <taxon>Bacillales</taxon>
        <taxon>Paenibacillaceae</taxon>
        <taxon>Paenibacillus</taxon>
    </lineage>
</organism>
<sequence length="245" mass="27785">MSLQIQMIGTGSAFAKRYYNNNALVYAHGFTLLIDCGVTAPRALYELNIPSPQIDAILITHIHADHVGGLEELAFQSQYVHRHRMKLLLPSTLIGPLWDHSLKGGLENKAEGFHSLNDYFEVVPLEPGTPYPLHPDLTLELLPTEHIPGKPSYAILMNEKLYYSSDSRFDAERLKEMSARGVKEIWHDCQLQGKGMVHAALDELMSLPESIQRITRLMHYGDNMTDYIGCTGSMQFIEQHRKYSF</sequence>
<dbReference type="SUPFAM" id="SSF56281">
    <property type="entry name" value="Metallo-hydrolase/oxidoreductase"/>
    <property type="match status" value="1"/>
</dbReference>
<dbReference type="Gene3D" id="3.60.15.10">
    <property type="entry name" value="Ribonuclease Z/Hydroxyacylglutathione hydrolase-like"/>
    <property type="match status" value="1"/>
</dbReference>
<dbReference type="EMBL" id="JAQAGZ010000001">
    <property type="protein sequence ID" value="MCZ8511337.1"/>
    <property type="molecule type" value="Genomic_DNA"/>
</dbReference>
<dbReference type="Pfam" id="PF23023">
    <property type="entry name" value="Anti-Pycsar_Apyc1"/>
    <property type="match status" value="1"/>
</dbReference>
<comment type="function">
    <text evidence="2">Counteracts the endogenous Pycsar antiviral defense system. Phosphodiesterase that enables metal-dependent hydrolysis of host cyclic nucleotide Pycsar defense signals such as cCMP and cUMP.</text>
</comment>
<evidence type="ECO:0000256" key="2">
    <source>
        <dbReference type="ARBA" id="ARBA00034301"/>
    </source>
</evidence>
<dbReference type="InterPro" id="IPR001279">
    <property type="entry name" value="Metallo-B-lactamas"/>
</dbReference>
<protein>
    <submittedName>
        <fullName evidence="5">MBL fold metallo-hydrolase</fullName>
    </submittedName>
</protein>
<comment type="caution">
    <text evidence="5">The sequence shown here is derived from an EMBL/GenBank/DDBJ whole genome shotgun (WGS) entry which is preliminary data.</text>
</comment>
<reference evidence="5 6" key="1">
    <citation type="submission" date="2022-12" db="EMBL/GenBank/DDBJ databases">
        <title>Draft genome sequence of Paenibacillus sp. dW9.</title>
        <authorList>
            <person name="Choi E.-W."/>
            <person name="Kim D.-U."/>
        </authorList>
    </citation>
    <scope>NUCLEOTIDE SEQUENCE [LARGE SCALE GENOMIC DNA]</scope>
    <source>
        <strain evidence="6">dW9</strain>
    </source>
</reference>
<evidence type="ECO:0000256" key="1">
    <source>
        <dbReference type="ARBA" id="ARBA00034221"/>
    </source>
</evidence>
<keyword evidence="6" id="KW-1185">Reference proteome</keyword>
<feature type="domain" description="Metallo-beta-lactamase" evidence="4">
    <location>
        <begin position="19"/>
        <end position="219"/>
    </location>
</feature>
<evidence type="ECO:0000256" key="3">
    <source>
        <dbReference type="ARBA" id="ARBA00048505"/>
    </source>
</evidence>
<dbReference type="PANTHER" id="PTHR42663:SF6">
    <property type="entry name" value="HYDROLASE C777.06C-RELATED"/>
    <property type="match status" value="1"/>
</dbReference>